<dbReference type="EMBL" id="RBNI01006403">
    <property type="protein sequence ID" value="RUP46043.1"/>
    <property type="molecule type" value="Genomic_DNA"/>
</dbReference>
<organism evidence="1 2">
    <name type="scientific">Jimgerdemannia flammicorona</name>
    <dbReference type="NCBI Taxonomy" id="994334"/>
    <lineage>
        <taxon>Eukaryota</taxon>
        <taxon>Fungi</taxon>
        <taxon>Fungi incertae sedis</taxon>
        <taxon>Mucoromycota</taxon>
        <taxon>Mucoromycotina</taxon>
        <taxon>Endogonomycetes</taxon>
        <taxon>Endogonales</taxon>
        <taxon>Endogonaceae</taxon>
        <taxon>Jimgerdemannia</taxon>
    </lineage>
</organism>
<dbReference type="AlphaFoldDB" id="A0A433D5H5"/>
<name>A0A433D5H5_9FUNG</name>
<gene>
    <name evidence="1" type="ORF">BC936DRAFT_147416</name>
</gene>
<dbReference type="Proteomes" id="UP000268093">
    <property type="component" value="Unassembled WGS sequence"/>
</dbReference>
<comment type="caution">
    <text evidence="1">The sequence shown here is derived from an EMBL/GenBank/DDBJ whole genome shotgun (WGS) entry which is preliminary data.</text>
</comment>
<evidence type="ECO:0000313" key="2">
    <source>
        <dbReference type="Proteomes" id="UP000268093"/>
    </source>
</evidence>
<reference evidence="1 2" key="1">
    <citation type="journal article" date="2018" name="New Phytol.">
        <title>Phylogenomics of Endogonaceae and evolution of mycorrhizas within Mucoromycota.</title>
        <authorList>
            <person name="Chang Y."/>
            <person name="Desiro A."/>
            <person name="Na H."/>
            <person name="Sandor L."/>
            <person name="Lipzen A."/>
            <person name="Clum A."/>
            <person name="Barry K."/>
            <person name="Grigoriev I.V."/>
            <person name="Martin F.M."/>
            <person name="Stajich J.E."/>
            <person name="Smith M.E."/>
            <person name="Bonito G."/>
            <person name="Spatafora J.W."/>
        </authorList>
    </citation>
    <scope>NUCLEOTIDE SEQUENCE [LARGE SCALE GENOMIC DNA]</scope>
    <source>
        <strain evidence="1 2">GMNB39</strain>
    </source>
</reference>
<proteinExistence type="predicted"/>
<evidence type="ECO:0000313" key="1">
    <source>
        <dbReference type="EMBL" id="RUP46043.1"/>
    </source>
</evidence>
<sequence>MDWTSERGLDEVTWTEPANVDYVDWLSERGLDAVHATEWREEVVEDAENIGRWREWVQGMERQRLTMADRG</sequence>
<protein>
    <submittedName>
        <fullName evidence="1">Uncharacterized protein</fullName>
    </submittedName>
</protein>
<keyword evidence="2" id="KW-1185">Reference proteome</keyword>
<accession>A0A433D5H5</accession>